<dbReference type="Proteomes" id="UP000230423">
    <property type="component" value="Unassembled WGS sequence"/>
</dbReference>
<feature type="compositionally biased region" description="Low complexity" evidence="1">
    <location>
        <begin position="35"/>
        <end position="44"/>
    </location>
</feature>
<evidence type="ECO:0000313" key="3">
    <source>
        <dbReference type="EMBL" id="PIO76434.1"/>
    </source>
</evidence>
<evidence type="ECO:0000256" key="1">
    <source>
        <dbReference type="SAM" id="MobiDB-lite"/>
    </source>
</evidence>
<dbReference type="AlphaFoldDB" id="A0A2G9V1Q6"/>
<feature type="chain" id="PRO_5013755599" evidence="2">
    <location>
        <begin position="25"/>
        <end position="130"/>
    </location>
</feature>
<proteinExistence type="predicted"/>
<evidence type="ECO:0000256" key="2">
    <source>
        <dbReference type="SAM" id="SignalP"/>
    </source>
</evidence>
<organism evidence="3 4">
    <name type="scientific">Teladorsagia circumcincta</name>
    <name type="common">Brown stomach worm</name>
    <name type="synonym">Ostertagia circumcincta</name>
    <dbReference type="NCBI Taxonomy" id="45464"/>
    <lineage>
        <taxon>Eukaryota</taxon>
        <taxon>Metazoa</taxon>
        <taxon>Ecdysozoa</taxon>
        <taxon>Nematoda</taxon>
        <taxon>Chromadorea</taxon>
        <taxon>Rhabditida</taxon>
        <taxon>Rhabditina</taxon>
        <taxon>Rhabditomorpha</taxon>
        <taxon>Strongyloidea</taxon>
        <taxon>Trichostrongylidae</taxon>
        <taxon>Teladorsagia</taxon>
    </lineage>
</organism>
<reference evidence="3 4" key="1">
    <citation type="submission" date="2015-09" db="EMBL/GenBank/DDBJ databases">
        <title>Draft genome of the parasitic nematode Teladorsagia circumcincta isolate WARC Sus (inbred).</title>
        <authorList>
            <person name="Mitreva M."/>
        </authorList>
    </citation>
    <scope>NUCLEOTIDE SEQUENCE [LARGE SCALE GENOMIC DNA]</scope>
    <source>
        <strain evidence="3 4">S</strain>
    </source>
</reference>
<evidence type="ECO:0000313" key="4">
    <source>
        <dbReference type="Proteomes" id="UP000230423"/>
    </source>
</evidence>
<accession>A0A2G9V1Q6</accession>
<keyword evidence="4" id="KW-1185">Reference proteome</keyword>
<gene>
    <name evidence="3" type="ORF">TELCIR_01498</name>
</gene>
<feature type="compositionally biased region" description="Pro residues" evidence="1">
    <location>
        <begin position="87"/>
        <end position="108"/>
    </location>
</feature>
<feature type="compositionally biased region" description="Polar residues" evidence="1">
    <location>
        <begin position="59"/>
        <end position="80"/>
    </location>
</feature>
<keyword evidence="2" id="KW-0732">Signal</keyword>
<feature type="signal peptide" evidence="2">
    <location>
        <begin position="1"/>
        <end position="24"/>
    </location>
</feature>
<feature type="region of interest" description="Disordered" evidence="1">
    <location>
        <begin position="26"/>
        <end position="130"/>
    </location>
</feature>
<name>A0A2G9V1Q6_TELCI</name>
<dbReference type="EMBL" id="KZ345053">
    <property type="protein sequence ID" value="PIO76434.1"/>
    <property type="molecule type" value="Genomic_DNA"/>
</dbReference>
<protein>
    <submittedName>
        <fullName evidence="3">Uncharacterized protein</fullName>
    </submittedName>
</protein>
<sequence length="130" mass="14182">MDYLVHLQLLSIALLACCLGCCLCSSPEESDSDSNDLSSSRSRCVTSNGTVHPGKTHRCGQSNGTPCSPTYSYPNPDSQDPNYYLPGYPPPYPPAYPQSYPSQPPQSPPQYCSSQPRQIFSDLPRVHVPS</sequence>